<dbReference type="Proteomes" id="UP000245768">
    <property type="component" value="Unassembled WGS sequence"/>
</dbReference>
<dbReference type="InParanoid" id="A0A316YEE9"/>
<organism evidence="1 2">
    <name type="scientific">Acaromyces ingoldii</name>
    <dbReference type="NCBI Taxonomy" id="215250"/>
    <lineage>
        <taxon>Eukaryota</taxon>
        <taxon>Fungi</taxon>
        <taxon>Dikarya</taxon>
        <taxon>Basidiomycota</taxon>
        <taxon>Ustilaginomycotina</taxon>
        <taxon>Exobasidiomycetes</taxon>
        <taxon>Exobasidiales</taxon>
        <taxon>Cryptobasidiaceae</taxon>
        <taxon>Acaromyces</taxon>
    </lineage>
</organism>
<evidence type="ECO:0000313" key="1">
    <source>
        <dbReference type="EMBL" id="PWN87254.1"/>
    </source>
</evidence>
<accession>A0A316YEE9</accession>
<dbReference type="GeneID" id="37044812"/>
<protein>
    <submittedName>
        <fullName evidence="1">Uncharacterized protein</fullName>
    </submittedName>
</protein>
<evidence type="ECO:0000313" key="2">
    <source>
        <dbReference type="Proteomes" id="UP000245768"/>
    </source>
</evidence>
<proteinExistence type="predicted"/>
<gene>
    <name evidence="1" type="ORF">FA10DRAFT_269831</name>
</gene>
<reference evidence="1 2" key="1">
    <citation type="journal article" date="2018" name="Mol. Biol. Evol.">
        <title>Broad Genomic Sampling Reveals a Smut Pathogenic Ancestry of the Fungal Clade Ustilaginomycotina.</title>
        <authorList>
            <person name="Kijpornyongpan T."/>
            <person name="Mondo S.J."/>
            <person name="Barry K."/>
            <person name="Sandor L."/>
            <person name="Lee J."/>
            <person name="Lipzen A."/>
            <person name="Pangilinan J."/>
            <person name="LaButti K."/>
            <person name="Hainaut M."/>
            <person name="Henrissat B."/>
            <person name="Grigoriev I.V."/>
            <person name="Spatafora J.W."/>
            <person name="Aime M.C."/>
        </authorList>
    </citation>
    <scope>NUCLEOTIDE SEQUENCE [LARGE SCALE GENOMIC DNA]</scope>
    <source>
        <strain evidence="1 2">MCA 4198</strain>
    </source>
</reference>
<dbReference type="RefSeq" id="XP_025374452.1">
    <property type="nucleotide sequence ID" value="XM_025522896.1"/>
</dbReference>
<dbReference type="EMBL" id="KZ819641">
    <property type="protein sequence ID" value="PWN87254.1"/>
    <property type="molecule type" value="Genomic_DNA"/>
</dbReference>
<keyword evidence="2" id="KW-1185">Reference proteome</keyword>
<name>A0A316YEE9_9BASI</name>
<sequence length="287" mass="32388">MYPSWDDLSRITEGPDGWGDVPGFSGPNDVADALVRVSSYAGNVKILDYNEHYIPVPPSFLSNMDKLEEVTLFSDINHQDVRDSALLELPNNVRHLDIMYIFCAKPQETSNTRRRRASFLSLRREGLGVAYVDTDEKADEQERRLRLTCGAIIKGLTEGSLQSVKVWDAEMLRIAEMLPCWIALDLPNKGKEDLELGWGYETTRAFTDYGRKPPILFNCAAVVDLRIILQGCGSAKEVQQRCQEQRKAANDEAASDEIFTAEILANWLADDEDLSYAVYQGMQWSRA</sequence>
<dbReference type="AlphaFoldDB" id="A0A316YEE9"/>